<proteinExistence type="predicted"/>
<keyword evidence="1" id="KW-0472">Membrane</keyword>
<accession>A0A392UVQ7</accession>
<keyword evidence="1" id="KW-1133">Transmembrane helix</keyword>
<feature type="non-terminal residue" evidence="2">
    <location>
        <position position="1"/>
    </location>
</feature>
<keyword evidence="1" id="KW-0812">Transmembrane</keyword>
<evidence type="ECO:0000256" key="1">
    <source>
        <dbReference type="SAM" id="Phobius"/>
    </source>
</evidence>
<reference evidence="2 3" key="1">
    <citation type="journal article" date="2018" name="Front. Plant Sci.">
        <title>Red Clover (Trifolium pratense) and Zigzag Clover (T. medium) - A Picture of Genomic Similarities and Differences.</title>
        <authorList>
            <person name="Dluhosova J."/>
            <person name="Istvanek J."/>
            <person name="Nedelnik J."/>
            <person name="Repkova J."/>
        </authorList>
    </citation>
    <scope>NUCLEOTIDE SEQUENCE [LARGE SCALE GENOMIC DNA]</scope>
    <source>
        <strain evidence="3">cv. 10/8</strain>
        <tissue evidence="2">Leaf</tissue>
    </source>
</reference>
<keyword evidence="3" id="KW-1185">Reference proteome</keyword>
<protein>
    <submittedName>
        <fullName evidence="2">Uncharacterized protein</fullName>
    </submittedName>
</protein>
<organism evidence="2 3">
    <name type="scientific">Trifolium medium</name>
    <dbReference type="NCBI Taxonomy" id="97028"/>
    <lineage>
        <taxon>Eukaryota</taxon>
        <taxon>Viridiplantae</taxon>
        <taxon>Streptophyta</taxon>
        <taxon>Embryophyta</taxon>
        <taxon>Tracheophyta</taxon>
        <taxon>Spermatophyta</taxon>
        <taxon>Magnoliopsida</taxon>
        <taxon>eudicotyledons</taxon>
        <taxon>Gunneridae</taxon>
        <taxon>Pentapetalae</taxon>
        <taxon>rosids</taxon>
        <taxon>fabids</taxon>
        <taxon>Fabales</taxon>
        <taxon>Fabaceae</taxon>
        <taxon>Papilionoideae</taxon>
        <taxon>50 kb inversion clade</taxon>
        <taxon>NPAAA clade</taxon>
        <taxon>Hologalegina</taxon>
        <taxon>IRL clade</taxon>
        <taxon>Trifolieae</taxon>
        <taxon>Trifolium</taxon>
    </lineage>
</organism>
<name>A0A392UVQ7_9FABA</name>
<dbReference type="EMBL" id="LXQA010988352">
    <property type="protein sequence ID" value="MCI80124.1"/>
    <property type="molecule type" value="Genomic_DNA"/>
</dbReference>
<dbReference type="Proteomes" id="UP000265520">
    <property type="component" value="Unassembled WGS sequence"/>
</dbReference>
<comment type="caution">
    <text evidence="2">The sequence shown here is derived from an EMBL/GenBank/DDBJ whole genome shotgun (WGS) entry which is preliminary data.</text>
</comment>
<evidence type="ECO:0000313" key="3">
    <source>
        <dbReference type="Proteomes" id="UP000265520"/>
    </source>
</evidence>
<evidence type="ECO:0000313" key="2">
    <source>
        <dbReference type="EMBL" id="MCI80124.1"/>
    </source>
</evidence>
<sequence length="56" mass="6606">GTNQIRNKEIKIEVESQILILADLFVGDRRNSVEIFCYKLIWLNLVVAIVIFWLEE</sequence>
<dbReference type="AlphaFoldDB" id="A0A392UVQ7"/>
<feature type="transmembrane region" description="Helical" evidence="1">
    <location>
        <begin position="36"/>
        <end position="54"/>
    </location>
</feature>